<dbReference type="WBParaSite" id="JU765_v2.g13779.t1">
    <property type="protein sequence ID" value="JU765_v2.g13779.t1"/>
    <property type="gene ID" value="JU765_v2.g13779"/>
</dbReference>
<accession>A0AC34Q7X7</accession>
<evidence type="ECO:0000313" key="1">
    <source>
        <dbReference type="Proteomes" id="UP000887576"/>
    </source>
</evidence>
<evidence type="ECO:0000313" key="2">
    <source>
        <dbReference type="WBParaSite" id="JU765_v2.g13779.t1"/>
    </source>
</evidence>
<organism evidence="1 2">
    <name type="scientific">Panagrolaimus sp. JU765</name>
    <dbReference type="NCBI Taxonomy" id="591449"/>
    <lineage>
        <taxon>Eukaryota</taxon>
        <taxon>Metazoa</taxon>
        <taxon>Ecdysozoa</taxon>
        <taxon>Nematoda</taxon>
        <taxon>Chromadorea</taxon>
        <taxon>Rhabditida</taxon>
        <taxon>Tylenchina</taxon>
        <taxon>Panagrolaimomorpha</taxon>
        <taxon>Panagrolaimoidea</taxon>
        <taxon>Panagrolaimidae</taxon>
        <taxon>Panagrolaimus</taxon>
    </lineage>
</organism>
<proteinExistence type="predicted"/>
<reference evidence="2" key="1">
    <citation type="submission" date="2022-11" db="UniProtKB">
        <authorList>
            <consortium name="WormBaseParasite"/>
        </authorList>
    </citation>
    <scope>IDENTIFICATION</scope>
</reference>
<protein>
    <submittedName>
        <fullName evidence="2">Uncharacterized protein</fullName>
    </submittedName>
</protein>
<dbReference type="Proteomes" id="UP000887576">
    <property type="component" value="Unplaced"/>
</dbReference>
<sequence>MSEEAMTSFVDNSAANETTPNASENNVVSFVDNSTQVEKIANGTKVTELEHVADGLMKETMEKITRIKEEDFAEKSTQNLPLFLAENEKNVKIENKVLEFLNDATVNITVENNQLILYVKDDKILSDEKILYFCFKSTVQSYVSSICPSGFCEVQLEFSTSGRKHSTHIEFDKHNQTFGGNFITAMISEKSMKVTNIPNLLAPVTTCNPNVSQGYWTVKVINKGDKVVKL</sequence>
<name>A0AC34Q7X7_9BILA</name>